<dbReference type="PANTHER" id="PTHR45658:SF122">
    <property type="entry name" value="GATA ZINC FINGER DOMAIN-CONTAINING PROTEIN 6"/>
    <property type="match status" value="1"/>
</dbReference>
<reference evidence="7" key="1">
    <citation type="submission" date="2020-12" db="EMBL/GenBank/DDBJ databases">
        <title>Metabolic potential, ecology and presence of endohyphal bacteria is reflected in genomic diversity of Mucoromycotina.</title>
        <authorList>
            <person name="Muszewska A."/>
            <person name="Okrasinska A."/>
            <person name="Steczkiewicz K."/>
            <person name="Drgas O."/>
            <person name="Orlowska M."/>
            <person name="Perlinska-Lenart U."/>
            <person name="Aleksandrzak-Piekarczyk T."/>
            <person name="Szatraj K."/>
            <person name="Zielenkiewicz U."/>
            <person name="Pilsyk S."/>
            <person name="Malc E."/>
            <person name="Mieczkowski P."/>
            <person name="Kruszewska J.S."/>
            <person name="Biernat P."/>
            <person name="Pawlowska J."/>
        </authorList>
    </citation>
    <scope>NUCLEOTIDE SEQUENCE</scope>
    <source>
        <strain evidence="7">CBS 226.32</strain>
    </source>
</reference>
<evidence type="ECO:0000313" key="7">
    <source>
        <dbReference type="EMBL" id="KAG2190607.1"/>
    </source>
</evidence>
<gene>
    <name evidence="7" type="ORF">INT46_002027</name>
</gene>
<feature type="domain" description="GATA-type" evidence="6">
    <location>
        <begin position="420"/>
        <end position="451"/>
    </location>
</feature>
<accession>A0A8H7QDE4</accession>
<dbReference type="GO" id="GO:0043565">
    <property type="term" value="F:sequence-specific DNA binding"/>
    <property type="evidence" value="ECO:0007669"/>
    <property type="project" value="InterPro"/>
</dbReference>
<protein>
    <recommendedName>
        <fullName evidence="6">GATA-type domain-containing protein</fullName>
    </recommendedName>
</protein>
<evidence type="ECO:0000256" key="5">
    <source>
        <dbReference type="SAM" id="MobiDB-lite"/>
    </source>
</evidence>
<keyword evidence="2 4" id="KW-0863">Zinc-finger</keyword>
<evidence type="ECO:0000259" key="6">
    <source>
        <dbReference type="PROSITE" id="PS50114"/>
    </source>
</evidence>
<dbReference type="PROSITE" id="PS00344">
    <property type="entry name" value="GATA_ZN_FINGER_1"/>
    <property type="match status" value="1"/>
</dbReference>
<dbReference type="GO" id="GO:0008270">
    <property type="term" value="F:zinc ion binding"/>
    <property type="evidence" value="ECO:0007669"/>
    <property type="project" value="UniProtKB-KW"/>
</dbReference>
<feature type="region of interest" description="Disordered" evidence="5">
    <location>
        <begin position="459"/>
        <end position="478"/>
    </location>
</feature>
<evidence type="ECO:0000256" key="3">
    <source>
        <dbReference type="ARBA" id="ARBA00022833"/>
    </source>
</evidence>
<keyword evidence="1" id="KW-0479">Metal-binding</keyword>
<feature type="region of interest" description="Disordered" evidence="5">
    <location>
        <begin position="379"/>
        <end position="407"/>
    </location>
</feature>
<dbReference type="PROSITE" id="PS50114">
    <property type="entry name" value="GATA_ZN_FINGER_2"/>
    <property type="match status" value="1"/>
</dbReference>
<evidence type="ECO:0000313" key="8">
    <source>
        <dbReference type="Proteomes" id="UP000650833"/>
    </source>
</evidence>
<evidence type="ECO:0000256" key="2">
    <source>
        <dbReference type="ARBA" id="ARBA00022771"/>
    </source>
</evidence>
<dbReference type="CDD" id="cd00202">
    <property type="entry name" value="ZnF_GATA"/>
    <property type="match status" value="1"/>
</dbReference>
<dbReference type="InterPro" id="IPR000679">
    <property type="entry name" value="Znf_GATA"/>
</dbReference>
<dbReference type="PANTHER" id="PTHR45658">
    <property type="entry name" value="GATA TRANSCRIPTION FACTOR"/>
    <property type="match status" value="1"/>
</dbReference>
<sequence>MSVASCYWALLSLENFEFIYLPSLVTDNEIVYGVKAGDMLMSKSLLDFIHPDELSLATTDLLNFVQIKTLAGAVTRCRLRSIKSLIYQEYGDNTKMDNLQNWIITDVVMYTATNNSILAFFHSIQLEIENTTNNDSITEHTSVHTAPIPTTTTTITTTTTNNTYCCGTEQLNPNVIAYLTESNKISSILQQHSNIIDEPLRLFQIYDTQCQQLLISWPSTTTTQNVIDLTSSITLREMDRRLQHPQLKSDAAACTHHSHSKSKMMLESNKLCQIERIIITYGNLTFASFQIKAIQTDDRPYYNSSNNNNDSNSICNSSDNNDISHQTIRKSNLSKILNNTSTTSTTTTTTANTVVSPSPIQQINPYSHDIQMNKKIKNGNTADRLSPLPPIETSTTSESSDNTRFPLPRAWRGRFGVFEKKCENCQTNTSPEWRKGPGGHKTLCNACGLRYARLVAKHERLSHQQQPKDEDQTILLGVNNSSSNRFKSYKSKK</sequence>
<keyword evidence="8" id="KW-1185">Reference proteome</keyword>
<feature type="compositionally biased region" description="Low complexity" evidence="5">
    <location>
        <begin position="391"/>
        <end position="400"/>
    </location>
</feature>
<dbReference type="InterPro" id="IPR051140">
    <property type="entry name" value="GATA_TF"/>
</dbReference>
<comment type="caution">
    <text evidence="7">The sequence shown here is derived from an EMBL/GenBank/DDBJ whole genome shotgun (WGS) entry which is preliminary data.</text>
</comment>
<dbReference type="Gene3D" id="3.30.50.10">
    <property type="entry name" value="Erythroid Transcription Factor GATA-1, subunit A"/>
    <property type="match status" value="1"/>
</dbReference>
<dbReference type="EMBL" id="JAEPRC010000933">
    <property type="protein sequence ID" value="KAG2190607.1"/>
    <property type="molecule type" value="Genomic_DNA"/>
</dbReference>
<dbReference type="InterPro" id="IPR013088">
    <property type="entry name" value="Znf_NHR/GATA"/>
</dbReference>
<dbReference type="OrthoDB" id="2162994at2759"/>
<feature type="region of interest" description="Disordered" evidence="5">
    <location>
        <begin position="302"/>
        <end position="323"/>
    </location>
</feature>
<name>A0A8H7QDE4_9FUNG</name>
<dbReference type="SUPFAM" id="SSF57716">
    <property type="entry name" value="Glucocorticoid receptor-like (DNA-binding domain)"/>
    <property type="match status" value="1"/>
</dbReference>
<dbReference type="GO" id="GO:0006355">
    <property type="term" value="P:regulation of DNA-templated transcription"/>
    <property type="evidence" value="ECO:0007669"/>
    <property type="project" value="InterPro"/>
</dbReference>
<dbReference type="Proteomes" id="UP000650833">
    <property type="component" value="Unassembled WGS sequence"/>
</dbReference>
<evidence type="ECO:0000256" key="1">
    <source>
        <dbReference type="ARBA" id="ARBA00022723"/>
    </source>
</evidence>
<organism evidence="7 8">
    <name type="scientific">Mucor plumbeus</name>
    <dbReference type="NCBI Taxonomy" id="97098"/>
    <lineage>
        <taxon>Eukaryota</taxon>
        <taxon>Fungi</taxon>
        <taxon>Fungi incertae sedis</taxon>
        <taxon>Mucoromycota</taxon>
        <taxon>Mucoromycotina</taxon>
        <taxon>Mucoromycetes</taxon>
        <taxon>Mucorales</taxon>
        <taxon>Mucorineae</taxon>
        <taxon>Mucoraceae</taxon>
        <taxon>Mucor</taxon>
    </lineage>
</organism>
<dbReference type="SMART" id="SM00401">
    <property type="entry name" value="ZnF_GATA"/>
    <property type="match status" value="1"/>
</dbReference>
<dbReference type="AlphaFoldDB" id="A0A8H7QDE4"/>
<keyword evidence="3" id="KW-0862">Zinc</keyword>
<dbReference type="Pfam" id="PF00320">
    <property type="entry name" value="GATA"/>
    <property type="match status" value="1"/>
</dbReference>
<feature type="compositionally biased region" description="Basic and acidic residues" evidence="5">
    <location>
        <begin position="459"/>
        <end position="471"/>
    </location>
</feature>
<proteinExistence type="predicted"/>
<feature type="compositionally biased region" description="Low complexity" evidence="5">
    <location>
        <begin position="303"/>
        <end position="323"/>
    </location>
</feature>
<evidence type="ECO:0000256" key="4">
    <source>
        <dbReference type="PROSITE-ProRule" id="PRU00094"/>
    </source>
</evidence>